<dbReference type="InterPro" id="IPR017441">
    <property type="entry name" value="Protein_kinase_ATP_BS"/>
</dbReference>
<dbReference type="GO" id="GO:0106310">
    <property type="term" value="F:protein serine kinase activity"/>
    <property type="evidence" value="ECO:0007669"/>
    <property type="project" value="RHEA"/>
</dbReference>
<reference evidence="13" key="1">
    <citation type="submission" date="2016-04" db="EMBL/GenBank/DDBJ databases">
        <authorList>
            <person name="Evans L.H."/>
            <person name="Alamgir A."/>
            <person name="Owens N."/>
            <person name="Weber N.D."/>
            <person name="Virtaneva K."/>
            <person name="Barbian K."/>
            <person name="Babar A."/>
            <person name="Rosenke K."/>
        </authorList>
    </citation>
    <scope>NUCLEOTIDE SEQUENCE [LARGE SCALE GENOMIC DNA]</scope>
    <source>
        <strain evidence="13">CBS 101.48</strain>
    </source>
</reference>
<evidence type="ECO:0000256" key="7">
    <source>
        <dbReference type="ARBA" id="ARBA00047899"/>
    </source>
</evidence>
<evidence type="ECO:0000259" key="12">
    <source>
        <dbReference type="PROSITE" id="PS50032"/>
    </source>
</evidence>
<dbReference type="FunFam" id="3.30.200.20:FF:000003">
    <property type="entry name" value="Non-specific serine/threonine protein kinase"/>
    <property type="match status" value="1"/>
</dbReference>
<dbReference type="SUPFAM" id="SSF103243">
    <property type="entry name" value="KA1-like"/>
    <property type="match status" value="1"/>
</dbReference>
<dbReference type="InterPro" id="IPR001772">
    <property type="entry name" value="KA1_dom"/>
</dbReference>
<dbReference type="GO" id="GO:0004674">
    <property type="term" value="F:protein serine/threonine kinase activity"/>
    <property type="evidence" value="ECO:0007669"/>
    <property type="project" value="UniProtKB-KW"/>
</dbReference>
<feature type="compositionally biased region" description="Polar residues" evidence="10">
    <location>
        <begin position="937"/>
        <end position="948"/>
    </location>
</feature>
<feature type="compositionally biased region" description="Polar residues" evidence="10">
    <location>
        <begin position="706"/>
        <end position="727"/>
    </location>
</feature>
<dbReference type="EMBL" id="LT554937">
    <property type="protein sequence ID" value="SAM08856.1"/>
    <property type="molecule type" value="Genomic_DNA"/>
</dbReference>
<gene>
    <name evidence="13" type="primary">ABSGL_14522.1 scaffold 14663</name>
</gene>
<dbReference type="PANTHER" id="PTHR24346">
    <property type="entry name" value="MAP/MICROTUBULE AFFINITY-REGULATING KINASE"/>
    <property type="match status" value="1"/>
</dbReference>
<name>A0A163K8G4_ABSGL</name>
<feature type="region of interest" description="Disordered" evidence="10">
    <location>
        <begin position="975"/>
        <end position="1019"/>
    </location>
</feature>
<evidence type="ECO:0000256" key="5">
    <source>
        <dbReference type="ARBA" id="ARBA00022777"/>
    </source>
</evidence>
<feature type="compositionally biased region" description="Polar residues" evidence="10">
    <location>
        <begin position="607"/>
        <end position="635"/>
    </location>
</feature>
<evidence type="ECO:0000256" key="10">
    <source>
        <dbReference type="SAM" id="MobiDB-lite"/>
    </source>
</evidence>
<dbReference type="PROSITE" id="PS50032">
    <property type="entry name" value="KA1"/>
    <property type="match status" value="1"/>
</dbReference>
<organism evidence="13">
    <name type="scientific">Absidia glauca</name>
    <name type="common">Pin mould</name>
    <dbReference type="NCBI Taxonomy" id="4829"/>
    <lineage>
        <taxon>Eukaryota</taxon>
        <taxon>Fungi</taxon>
        <taxon>Fungi incertae sedis</taxon>
        <taxon>Mucoromycota</taxon>
        <taxon>Mucoromycotina</taxon>
        <taxon>Mucoromycetes</taxon>
        <taxon>Mucorales</taxon>
        <taxon>Cunninghamellaceae</taxon>
        <taxon>Absidia</taxon>
    </lineage>
</organism>
<dbReference type="SMART" id="SM00220">
    <property type="entry name" value="S_TKc"/>
    <property type="match status" value="1"/>
</dbReference>
<feature type="compositionally biased region" description="Basic residues" evidence="10">
    <location>
        <begin position="376"/>
        <end position="392"/>
    </location>
</feature>
<feature type="compositionally biased region" description="Polar residues" evidence="10">
    <location>
        <begin position="25"/>
        <end position="35"/>
    </location>
</feature>
<feature type="domain" description="Protein kinase" evidence="11">
    <location>
        <begin position="75"/>
        <end position="335"/>
    </location>
</feature>
<evidence type="ECO:0000256" key="2">
    <source>
        <dbReference type="ARBA" id="ARBA00022527"/>
    </source>
</evidence>
<evidence type="ECO:0000256" key="9">
    <source>
        <dbReference type="PROSITE-ProRule" id="PRU10141"/>
    </source>
</evidence>
<feature type="compositionally biased region" description="Basic and acidic residues" evidence="10">
    <location>
        <begin position="779"/>
        <end position="814"/>
    </location>
</feature>
<feature type="domain" description="KA1" evidence="12">
    <location>
        <begin position="1232"/>
        <end position="1281"/>
    </location>
</feature>
<evidence type="ECO:0000259" key="11">
    <source>
        <dbReference type="PROSITE" id="PS50011"/>
    </source>
</evidence>
<feature type="compositionally biased region" description="Low complexity" evidence="10">
    <location>
        <begin position="1125"/>
        <end position="1134"/>
    </location>
</feature>
<dbReference type="InParanoid" id="A0A163K8G4"/>
<feature type="compositionally biased region" description="Polar residues" evidence="10">
    <location>
        <begin position="544"/>
        <end position="560"/>
    </location>
</feature>
<evidence type="ECO:0000256" key="4">
    <source>
        <dbReference type="ARBA" id="ARBA00022741"/>
    </source>
</evidence>
<dbReference type="Pfam" id="PF00069">
    <property type="entry name" value="Pkinase"/>
    <property type="match status" value="1"/>
</dbReference>
<dbReference type="PROSITE" id="PS00198">
    <property type="entry name" value="4FE4S_FER_1"/>
    <property type="match status" value="1"/>
</dbReference>
<evidence type="ECO:0000256" key="8">
    <source>
        <dbReference type="ARBA" id="ARBA00048679"/>
    </source>
</evidence>
<comment type="catalytic activity">
    <reaction evidence="8">
        <text>L-seryl-[protein] + ATP = O-phospho-L-seryl-[protein] + ADP + H(+)</text>
        <dbReference type="Rhea" id="RHEA:17989"/>
        <dbReference type="Rhea" id="RHEA-COMP:9863"/>
        <dbReference type="Rhea" id="RHEA-COMP:11604"/>
        <dbReference type="ChEBI" id="CHEBI:15378"/>
        <dbReference type="ChEBI" id="CHEBI:29999"/>
        <dbReference type="ChEBI" id="CHEBI:30616"/>
        <dbReference type="ChEBI" id="CHEBI:83421"/>
        <dbReference type="ChEBI" id="CHEBI:456216"/>
        <dbReference type="EC" id="2.7.11.1"/>
    </reaction>
</comment>
<dbReference type="Gene3D" id="1.10.510.10">
    <property type="entry name" value="Transferase(Phosphotransferase) domain 1"/>
    <property type="match status" value="1"/>
</dbReference>
<feature type="compositionally biased region" description="Polar residues" evidence="10">
    <location>
        <begin position="815"/>
        <end position="830"/>
    </location>
</feature>
<feature type="compositionally biased region" description="Polar residues" evidence="10">
    <location>
        <begin position="666"/>
        <end position="677"/>
    </location>
</feature>
<dbReference type="PROSITE" id="PS00107">
    <property type="entry name" value="PROTEIN_KINASE_ATP"/>
    <property type="match status" value="1"/>
</dbReference>
<feature type="region of interest" description="Disordered" evidence="10">
    <location>
        <begin position="363"/>
        <end position="436"/>
    </location>
</feature>
<dbReference type="EC" id="2.7.11.1" evidence="1"/>
<dbReference type="GO" id="GO:0005737">
    <property type="term" value="C:cytoplasm"/>
    <property type="evidence" value="ECO:0007669"/>
    <property type="project" value="TreeGrafter"/>
</dbReference>
<keyword evidence="3" id="KW-0808">Transferase</keyword>
<feature type="compositionally biased region" description="Polar residues" evidence="10">
    <location>
        <begin position="365"/>
        <end position="374"/>
    </location>
</feature>
<dbReference type="InterPro" id="IPR028375">
    <property type="entry name" value="KA1/Ssp2_C"/>
</dbReference>
<feature type="binding site" evidence="9">
    <location>
        <position position="108"/>
    </location>
    <ligand>
        <name>ATP</name>
        <dbReference type="ChEBI" id="CHEBI:30616"/>
    </ligand>
</feature>
<dbReference type="InterPro" id="IPR008271">
    <property type="entry name" value="Ser/Thr_kinase_AS"/>
</dbReference>
<feature type="region of interest" description="Disordered" evidence="10">
    <location>
        <begin position="1054"/>
        <end position="1160"/>
    </location>
</feature>
<feature type="compositionally biased region" description="Polar residues" evidence="10">
    <location>
        <begin position="749"/>
        <end position="773"/>
    </location>
</feature>
<evidence type="ECO:0000256" key="6">
    <source>
        <dbReference type="ARBA" id="ARBA00022840"/>
    </source>
</evidence>
<proteinExistence type="predicted"/>
<sequence>MTEFTPSSVTKSISNTLLRIFPLRDSSNGATPSNSQEEECQSDNDGDSISSCSTCSSCVSSCPSFVDQQKPLGQYKLVKTLGIGEFGKIKLGIHTETHQKVAIKVIKKKSELAKLAKVEREIEILKSLRHPHIVKLIEVVETDAKIGIILEYASGGELFEYVLSHRSLEEDITRNLFAQLISSVKYMHVKGIAHRDLKLENMLFLDAEQTHLLVSDFGFANDDKRDLLKTSCGSPTYAAPELVFPSSKGYNGQAADIWSLGVILYCMVCGYLPFDDDPHNPESANLNQLYQYIKTSPLSFADRASLDVQDLIRHMLQPDPNNRCDIDFVIAHPWLKSHASTDLAMSTEELEQQALESIKHHLEPSGSTQPLQNGHQQHRTDRRHSHHHHQHNHDRQLGDHDNHDRQTSDHDNHDRQLGDHDNHDRQTSHHDNQQNQQPFRFLQLNHTEDHNETNESQSPILDHSLDERFLVTQQINDLGQTQGTGEHQAQQSIDDLIYSHTPSQEKSQSIGSIQEVPEDEVENLVVAQPNEQEQVDDRPKGDVSSVSSENLNTSRSMVVSDTDHLSSTHSNEASQQSGPPDESLKNGSVTLETQTGSHLNKLETKSKSIVSHGSAEQLTSTLNGHIQSESAVTNSRSHEPVSNGASVEDLVTSDTGVESKDGVSDNMGSSTGKSHQPGQKEESTDGIQQSVPTQAQPNKVSDDRSLAQNGNSTDEGQQTESARTNGETRLEEEDEVANVSHAPVGKDQQLPSDNGLSNNIHQLATTVNGQDTVAQLGDKPLDDGKTEDGPRNLADEGDRHELANGTQDQDHDSSRQGVDQQSNSENHTQTTPPPNGDERPQHPMDILPSSTPDNQESSVNGQVIGPHTQELHEDNKQMPSFQPPPPPVPMEADDANNNGQQRQRQPSLRRQKKFRPSLTEDEPLPAPARSIKKDDAPSNTDNKNSKSITGLRPGLLGKNDSTRYYSAILQGDFSNKIKDGPELQNHQSEASGNKVQNLKSTSLPLLNQSPTMDPPVLSTATSTTDLNDAIKKYNNGASLPITKKHHKRFSSILSTNNSHSAPKPKRSHSTHLPNKTHFEGDQEKKGKDSPPTTIPVARKKTMTQTVKSWIHKKKPFKKHHHNRHSSSSSLSTSSFDNLQQQDPSSPSSSLESTTMDPSSMRVLSHAQGEDLTPMQPGQLILILVRVLTALGIQVHHRSSYQLVCLRKSAHHPTKKNKTAHTVETAPIYGPPEIDQGHHVDFTVEICRSLLSDLYVVDVQMEHGDTLAFQFIKSKVLTFLHLNA</sequence>
<feature type="compositionally biased region" description="Polar residues" evidence="10">
    <location>
        <begin position="585"/>
        <end position="598"/>
    </location>
</feature>
<feature type="compositionally biased region" description="Polar residues" evidence="10">
    <location>
        <begin position="984"/>
        <end position="1011"/>
    </location>
</feature>
<dbReference type="STRING" id="4829.A0A163K8G4"/>
<dbReference type="PANTHER" id="PTHR24346:SF110">
    <property type="entry name" value="NON-SPECIFIC SERINE_THREONINE PROTEIN KINASE"/>
    <property type="match status" value="1"/>
</dbReference>
<feature type="region of interest" description="Disordered" evidence="10">
    <location>
        <begin position="24"/>
        <end position="43"/>
    </location>
</feature>
<dbReference type="FunFam" id="1.10.510.10:FF:000571">
    <property type="entry name" value="Maternal embryonic leucine zipper kinase"/>
    <property type="match status" value="1"/>
</dbReference>
<comment type="catalytic activity">
    <reaction evidence="7">
        <text>L-threonyl-[protein] + ATP = O-phospho-L-threonyl-[protein] + ADP + H(+)</text>
        <dbReference type="Rhea" id="RHEA:46608"/>
        <dbReference type="Rhea" id="RHEA-COMP:11060"/>
        <dbReference type="Rhea" id="RHEA-COMP:11605"/>
        <dbReference type="ChEBI" id="CHEBI:15378"/>
        <dbReference type="ChEBI" id="CHEBI:30013"/>
        <dbReference type="ChEBI" id="CHEBI:30616"/>
        <dbReference type="ChEBI" id="CHEBI:61977"/>
        <dbReference type="ChEBI" id="CHEBI:456216"/>
        <dbReference type="EC" id="2.7.11.1"/>
    </reaction>
</comment>
<dbReference type="InterPro" id="IPR017900">
    <property type="entry name" value="4Fe4S_Fe_S_CS"/>
</dbReference>
<keyword evidence="2" id="KW-0723">Serine/threonine-protein kinase</keyword>
<keyword evidence="4 9" id="KW-0547">Nucleotide-binding</keyword>
<feature type="compositionally biased region" description="Polar residues" evidence="10">
    <location>
        <begin position="567"/>
        <end position="578"/>
    </location>
</feature>
<evidence type="ECO:0000313" key="14">
    <source>
        <dbReference type="Proteomes" id="UP000078561"/>
    </source>
</evidence>
<dbReference type="OrthoDB" id="193931at2759"/>
<keyword evidence="6 9" id="KW-0067">ATP-binding</keyword>
<dbReference type="Gene3D" id="3.30.310.80">
    <property type="entry name" value="Kinase associated domain 1, KA1"/>
    <property type="match status" value="1"/>
</dbReference>
<dbReference type="GO" id="GO:0005524">
    <property type="term" value="F:ATP binding"/>
    <property type="evidence" value="ECO:0007669"/>
    <property type="project" value="UniProtKB-UniRule"/>
</dbReference>
<feature type="compositionally biased region" description="Basic residues" evidence="10">
    <location>
        <begin position="1109"/>
        <end position="1124"/>
    </location>
</feature>
<dbReference type="InterPro" id="IPR011009">
    <property type="entry name" value="Kinase-like_dom_sf"/>
</dbReference>
<dbReference type="GO" id="GO:0035556">
    <property type="term" value="P:intracellular signal transduction"/>
    <property type="evidence" value="ECO:0007669"/>
    <property type="project" value="TreeGrafter"/>
</dbReference>
<evidence type="ECO:0000256" key="1">
    <source>
        <dbReference type="ARBA" id="ARBA00012513"/>
    </source>
</evidence>
<dbReference type="SUPFAM" id="SSF56112">
    <property type="entry name" value="Protein kinase-like (PK-like)"/>
    <property type="match status" value="1"/>
</dbReference>
<keyword evidence="5" id="KW-0418">Kinase</keyword>
<accession>A0A163K8G4</accession>
<protein>
    <recommendedName>
        <fullName evidence="1">non-specific serine/threonine protein kinase</fullName>
        <ecNumber evidence="1">2.7.11.1</ecNumber>
    </recommendedName>
</protein>
<dbReference type="PROSITE" id="PS50011">
    <property type="entry name" value="PROTEIN_KINASE_DOM"/>
    <property type="match status" value="1"/>
</dbReference>
<feature type="region of interest" description="Disordered" evidence="10">
    <location>
        <begin position="527"/>
        <end position="959"/>
    </location>
</feature>
<feature type="compositionally biased region" description="Polar residues" evidence="10">
    <location>
        <begin position="848"/>
        <end position="861"/>
    </location>
</feature>
<dbReference type="PROSITE" id="PS00108">
    <property type="entry name" value="PROTEIN_KINASE_ST"/>
    <property type="match status" value="1"/>
</dbReference>
<dbReference type="Proteomes" id="UP000078561">
    <property type="component" value="Unassembled WGS sequence"/>
</dbReference>
<feature type="compositionally biased region" description="Basic and acidic residues" evidence="10">
    <location>
        <begin position="1076"/>
        <end position="1088"/>
    </location>
</feature>
<evidence type="ECO:0000313" key="13">
    <source>
        <dbReference type="EMBL" id="SAM08856.1"/>
    </source>
</evidence>
<feature type="compositionally biased region" description="Basic and acidic residues" evidence="10">
    <location>
        <begin position="393"/>
        <end position="432"/>
    </location>
</feature>
<dbReference type="InterPro" id="IPR000719">
    <property type="entry name" value="Prot_kinase_dom"/>
</dbReference>
<feature type="compositionally biased region" description="Polar residues" evidence="10">
    <location>
        <begin position="685"/>
        <end position="699"/>
    </location>
</feature>
<keyword evidence="14" id="KW-1185">Reference proteome</keyword>
<dbReference type="CDD" id="cd14003">
    <property type="entry name" value="STKc_AMPK-like"/>
    <property type="match status" value="1"/>
</dbReference>
<dbReference type="OMA" id="DHDNHDR"/>
<evidence type="ECO:0000256" key="3">
    <source>
        <dbReference type="ARBA" id="ARBA00022679"/>
    </source>
</evidence>